<evidence type="ECO:0000313" key="2">
    <source>
        <dbReference type="Proteomes" id="UP000836387"/>
    </source>
</evidence>
<proteinExistence type="predicted"/>
<organism evidence="1 2">
    <name type="scientific">Clonostachys rosea f. rosea IK726</name>
    <dbReference type="NCBI Taxonomy" id="1349383"/>
    <lineage>
        <taxon>Eukaryota</taxon>
        <taxon>Fungi</taxon>
        <taxon>Dikarya</taxon>
        <taxon>Ascomycota</taxon>
        <taxon>Pezizomycotina</taxon>
        <taxon>Sordariomycetes</taxon>
        <taxon>Hypocreomycetidae</taxon>
        <taxon>Hypocreales</taxon>
        <taxon>Bionectriaceae</taxon>
        <taxon>Clonostachys</taxon>
    </lineage>
</organism>
<keyword evidence="2" id="KW-1185">Reference proteome</keyword>
<dbReference type="EMBL" id="CADEHS020000005">
    <property type="protein sequence ID" value="CAG9941890.1"/>
    <property type="molecule type" value="Genomic_DNA"/>
</dbReference>
<gene>
    <name evidence="1" type="ORF">CRV2_00003326</name>
</gene>
<name>A0ACA9TLT8_BIOOC</name>
<protein>
    <submittedName>
        <fullName evidence="1">Uncharacterized protein</fullName>
    </submittedName>
</protein>
<reference evidence="1" key="2">
    <citation type="submission" date="2021-10" db="EMBL/GenBank/DDBJ databases">
        <authorList>
            <person name="Piombo E."/>
        </authorList>
    </citation>
    <scope>NUCLEOTIDE SEQUENCE</scope>
</reference>
<comment type="caution">
    <text evidence="1">The sequence shown here is derived from an EMBL/GenBank/DDBJ whole genome shotgun (WGS) entry which is preliminary data.</text>
</comment>
<evidence type="ECO:0000313" key="1">
    <source>
        <dbReference type="EMBL" id="CAG9941890.1"/>
    </source>
</evidence>
<dbReference type="Proteomes" id="UP000836387">
    <property type="component" value="Unassembled WGS sequence"/>
</dbReference>
<sequence length="381" mass="43237">MDYTSLEAKFRSKIPYNYGTEEYNLYTTLISLLGRPRKLLVITDIEQDRDDLLAVILLSHMHSLGIIELVGCVANYRPSDKRAKFLKTVLHVLDTPEIPVAVGTDGTGGHENHLSEYLKTQDDETIQKHFAKVVSQGGYEIVEGSIKPDWTAMNNKFNREAASYVTNRLDELSIPLDAWGKQVAVAAALDRSFLKTLLGPLGHYLRWVSAYQDYKYYFDALYKPFMPHLGKIWLLEIYMGLNCDSDEFLEMLDQPLSFHTFLKTGKFPAYDACAAMGALGDDVLQCLGILSTSAKPSELYPHRMFGKSRNDLGGVDASKLKWVLQVLLQGLLKATYKRAEEITLTAILRYSSPSYSITLDIFRRQQLYMEILEDFKRTKGI</sequence>
<reference evidence="1" key="1">
    <citation type="submission" date="2020-04" db="EMBL/GenBank/DDBJ databases">
        <authorList>
            <person name="Broberg M."/>
        </authorList>
    </citation>
    <scope>NUCLEOTIDE SEQUENCE</scope>
</reference>
<accession>A0ACA9TLT8</accession>